<dbReference type="GO" id="GO:0005886">
    <property type="term" value="C:plasma membrane"/>
    <property type="evidence" value="ECO:0007669"/>
    <property type="project" value="UniProtKB-SubCell"/>
</dbReference>
<dbReference type="Pfam" id="PF01203">
    <property type="entry name" value="T2SSN"/>
    <property type="match status" value="1"/>
</dbReference>
<organism evidence="8">
    <name type="scientific">hydrothermal vent metagenome</name>
    <dbReference type="NCBI Taxonomy" id="652676"/>
    <lineage>
        <taxon>unclassified sequences</taxon>
        <taxon>metagenomes</taxon>
        <taxon>ecological metagenomes</taxon>
    </lineage>
</organism>
<evidence type="ECO:0000256" key="4">
    <source>
        <dbReference type="ARBA" id="ARBA00022519"/>
    </source>
</evidence>
<keyword evidence="5" id="KW-0812">Transmembrane</keyword>
<dbReference type="AlphaFoldDB" id="A0A3B0ZJE7"/>
<accession>A0A3B0ZJE7</accession>
<dbReference type="GO" id="GO:0015628">
    <property type="term" value="P:protein secretion by the type II secretion system"/>
    <property type="evidence" value="ECO:0007669"/>
    <property type="project" value="InterPro"/>
</dbReference>
<dbReference type="GO" id="GO:0015627">
    <property type="term" value="C:type II protein secretion system complex"/>
    <property type="evidence" value="ECO:0007669"/>
    <property type="project" value="InterPro"/>
</dbReference>
<keyword evidence="4" id="KW-0997">Cell inner membrane</keyword>
<keyword evidence="2" id="KW-0813">Transport</keyword>
<evidence type="ECO:0008006" key="9">
    <source>
        <dbReference type="Google" id="ProtNLM"/>
    </source>
</evidence>
<proteinExistence type="predicted"/>
<evidence type="ECO:0000313" key="8">
    <source>
        <dbReference type="EMBL" id="VAW91771.1"/>
    </source>
</evidence>
<name>A0A3B0ZJE7_9ZZZZ</name>
<gene>
    <name evidence="8" type="ORF">MNBD_GAMMA23-121</name>
</gene>
<dbReference type="EMBL" id="UOFT01000016">
    <property type="protein sequence ID" value="VAW91771.1"/>
    <property type="molecule type" value="Genomic_DNA"/>
</dbReference>
<keyword evidence="3" id="KW-1003">Cell membrane</keyword>
<evidence type="ECO:0000256" key="7">
    <source>
        <dbReference type="ARBA" id="ARBA00023136"/>
    </source>
</evidence>
<reference evidence="8" key="1">
    <citation type="submission" date="2018-06" db="EMBL/GenBank/DDBJ databases">
        <authorList>
            <person name="Zhirakovskaya E."/>
        </authorList>
    </citation>
    <scope>NUCLEOTIDE SEQUENCE</scope>
</reference>
<evidence type="ECO:0000256" key="1">
    <source>
        <dbReference type="ARBA" id="ARBA00004533"/>
    </source>
</evidence>
<keyword evidence="6" id="KW-0653">Protein transport</keyword>
<evidence type="ECO:0000256" key="2">
    <source>
        <dbReference type="ARBA" id="ARBA00022448"/>
    </source>
</evidence>
<sequence>MIGFKSKVSRSSKRRKRKKKVRRKYIRYTLFAVILYIIFLIATLPASIGFTLVKNNSQLNRQLQFSSVTGTVWSGSASSVHISGINIGQLDWNLKLLPLLLGELSIYLNIKNSVASASNMSGSGTVSISFFGNINIEDFTAAFPIDSLAPLMYGLPARLSGDVNMHIDALSLIKGNRFNLKSRIVVSKVVLVSPQRIEYGDILIQATPQLSGSQFVLTDQGGSLILDGNIKIKGNGLYYVNLGLGARNSASKDLQSGLIFLGQRDATGKYRYKMKGKLKNW</sequence>
<protein>
    <recommendedName>
        <fullName evidence="9">General secretion pathway protein N</fullName>
    </recommendedName>
</protein>
<evidence type="ECO:0000256" key="6">
    <source>
        <dbReference type="ARBA" id="ARBA00022927"/>
    </source>
</evidence>
<dbReference type="InterPro" id="IPR022792">
    <property type="entry name" value="T2SS_protein-GspN"/>
</dbReference>
<keyword evidence="7" id="KW-0472">Membrane</keyword>
<comment type="subcellular location">
    <subcellularLocation>
        <location evidence="1">Cell inner membrane</location>
    </subcellularLocation>
</comment>
<evidence type="ECO:0000256" key="5">
    <source>
        <dbReference type="ARBA" id="ARBA00022692"/>
    </source>
</evidence>
<evidence type="ECO:0000256" key="3">
    <source>
        <dbReference type="ARBA" id="ARBA00022475"/>
    </source>
</evidence>